<name>A0A6J4BSE4_9VIRU</name>
<feature type="compositionally biased region" description="Pro residues" evidence="1">
    <location>
        <begin position="751"/>
        <end position="770"/>
    </location>
</feature>
<dbReference type="InterPro" id="IPR008871">
    <property type="entry name" value="Totivirus_coat"/>
</dbReference>
<dbReference type="Pfam" id="PF05518">
    <property type="entry name" value="Totivirus_coat"/>
    <property type="match status" value="1"/>
</dbReference>
<proteinExistence type="predicted"/>
<organism evidence="2">
    <name type="scientific">Diatom totivirus 1</name>
    <dbReference type="NCBI Taxonomy" id="2706913"/>
    <lineage>
        <taxon>Viruses</taxon>
        <taxon>Riboviria</taxon>
        <taxon>Orthornavirae</taxon>
        <taxon>Duplornaviricota</taxon>
        <taxon>Chrymotiviricetes</taxon>
        <taxon>Ghabrivirales</taxon>
        <taxon>Totiviridae</taxon>
    </lineage>
</organism>
<sequence>MDRVQEEIAPAGADLHEQVTAEGGSSSTYEVGSEVTSDTPLVRVLGTASGAPYVDHNTYLKYNGGLQTSLVKRGNRDTSYKNIQYNLQARAADGNIPRHVAGIMMLEDVIRVNAALQNDIAYFSTKNFALPKTFPVMSLGGIIERLASGIAKFSMYGTLTAVELRGGIHVNVRSLSAATENIAVSPGAVFVTQRMCSTNKPALLCALFNAISGEDCTAYTDLLAIDGNGTTIVPVYNGLSLALGCIEALNILGRQYVDCGAGPQYALAVFRGINKIITLVGHSDEGGYIRHVLRRGRYEAPYGAVLLGDSVTYTGLPRPGGSVESFRKVVHSILIGGAAGVANCDPLVRLGDQYYPTVLSLAGDSDDPGVANAAPVTDAERDRMQMRWAAAAPEWAKNFTYYLGRLFAAPGSTTAAANCISACANDAIGTVDDHLRHRTAMAFCWVEPTSVTPFLDANLPAFGADIGALTTTGVVRTVPLLRDAAIERLIDGAHTSVIMRNAYLRRHGLFVHLTGHGQDGMAHVKLFSGQAQNFMNVGGNGAMDARILAGNALDTYQWGRLHNQVIAVGELMDVNARLRLVFEHMTTAVAAEPWNVEMTNLPAAYELVNGSVSYTAARPCAERAPGALVADQRNWSRSRTNASKSLERCRALSENDVSGWGAAIQPMLGDPICIATNVSVDDAIAAVIGEAVGAPVLVDDHVGAEPSHETSVNNARLPNGQGVALPLVIHAVADRGPKAQRGNIQQNPGGNNPPPAGPAGVGPPPAPPAP</sequence>
<evidence type="ECO:0000313" key="2">
    <source>
        <dbReference type="EMBL" id="BBZ90079.1"/>
    </source>
</evidence>
<dbReference type="GO" id="GO:0019028">
    <property type="term" value="C:viral capsid"/>
    <property type="evidence" value="ECO:0007669"/>
    <property type="project" value="UniProtKB-KW"/>
</dbReference>
<feature type="region of interest" description="Disordered" evidence="1">
    <location>
        <begin position="737"/>
        <end position="770"/>
    </location>
</feature>
<reference evidence="2" key="1">
    <citation type="journal article" date="2020" name="Microbes Environ.">
        <title>Viral RNA genomes identified from marine macroalgae and a diatom.</title>
        <authorList>
            <person name="Chiba Y."/>
            <person name="Tomarum Y."/>
            <person name="Shimabukuro H."/>
            <person name="Kimura K."/>
            <person name="Hirai M."/>
            <person name="Takaki Y."/>
            <person name="Hagiwara D."/>
            <person name="Nunoura T."/>
            <person name="Urayama S."/>
        </authorList>
    </citation>
    <scope>NUCLEOTIDE SEQUENCE</scope>
    <source>
        <strain evidence="2">Chiba5</strain>
    </source>
</reference>
<keyword evidence="2" id="KW-0167">Capsid protein</keyword>
<dbReference type="EMBL" id="LC521325">
    <property type="protein sequence ID" value="BBZ90079.1"/>
    <property type="molecule type" value="Genomic_RNA"/>
</dbReference>
<gene>
    <name evidence="2" type="primary">CP</name>
</gene>
<accession>A0A6J4BSE4</accession>
<evidence type="ECO:0000256" key="1">
    <source>
        <dbReference type="SAM" id="MobiDB-lite"/>
    </source>
</evidence>
<keyword evidence="2" id="KW-0946">Virion</keyword>
<protein>
    <submittedName>
        <fullName evidence="2">Coat protein</fullName>
    </submittedName>
</protein>